<dbReference type="EMBL" id="ML210282">
    <property type="protein sequence ID" value="TFK20976.1"/>
    <property type="molecule type" value="Genomic_DNA"/>
</dbReference>
<dbReference type="OrthoDB" id="29098at2759"/>
<evidence type="ECO:0000259" key="7">
    <source>
        <dbReference type="Pfam" id="PF09468"/>
    </source>
</evidence>
<evidence type="ECO:0000256" key="3">
    <source>
        <dbReference type="ARBA" id="ARBA00023242"/>
    </source>
</evidence>
<evidence type="ECO:0000256" key="5">
    <source>
        <dbReference type="ARBA" id="ARBA00033464"/>
    </source>
</evidence>
<feature type="region of interest" description="Disordered" evidence="6">
    <location>
        <begin position="261"/>
        <end position="309"/>
    </location>
</feature>
<dbReference type="Pfam" id="PF09468">
    <property type="entry name" value="RNase_H2-Ydr279"/>
    <property type="match status" value="1"/>
</dbReference>
<evidence type="ECO:0000256" key="1">
    <source>
        <dbReference type="ARBA" id="ARBA00004123"/>
    </source>
</evidence>
<comment type="function">
    <text evidence="4">Non catalytic subunit of RNase H2, an endonuclease that specifically degrades the RNA of RNA:DNA hybrids. Participates in DNA replication, possibly by mediating the removal of lagging-strand Okazaki fragment RNA primers during DNA replication. Mediates the excision of single ribonucleotides from DNA:RNA duplexes.</text>
</comment>
<gene>
    <name evidence="9" type="ORF">FA15DRAFT_688935</name>
</gene>
<evidence type="ECO:0000256" key="4">
    <source>
        <dbReference type="ARBA" id="ARBA00024778"/>
    </source>
</evidence>
<dbReference type="Pfam" id="PF17745">
    <property type="entry name" value="Ydr279_N"/>
    <property type="match status" value="1"/>
</dbReference>
<sequence length="309" mass="33852">MSTNFAILPEDILQTLSAQLDSAQNVAGGSNGGIEYLSLPHPRTGLLVLLFPTPDAILELQAVSPHAGRSWFLGDEVVSDGRLVMMTPIDAALLLIPILQRAQSDVYRTAEDIFEEATNSFAESLALTSPMLLQKSVDSFVSLPCTLRALRQLCDVKDFGPETIVYRYSAEKAKKYITAKINRLESSKSLDLSRTIVRNLAKDGLMEDGREKLLSLGRKKAAIDLVSQYLSPELKRDIVSSYDFTQLESYLKANMEEQVPLKSAANTKKGPGDATDKKRKAGRGSQGVEKLKKASTTGMSKLSSFFNKS</sequence>
<dbReference type="AlphaFoldDB" id="A0A5C3KL61"/>
<evidence type="ECO:0000256" key="2">
    <source>
        <dbReference type="ARBA" id="ARBA00019062"/>
    </source>
</evidence>
<dbReference type="Proteomes" id="UP000307440">
    <property type="component" value="Unassembled WGS sequence"/>
</dbReference>
<dbReference type="Gene3D" id="1.10.20.120">
    <property type="match status" value="1"/>
</dbReference>
<evidence type="ECO:0000313" key="10">
    <source>
        <dbReference type="Proteomes" id="UP000307440"/>
    </source>
</evidence>
<dbReference type="STRING" id="230819.A0A5C3KL61"/>
<dbReference type="InterPro" id="IPR040456">
    <property type="entry name" value="RNase_H2_suB"/>
</dbReference>
<dbReference type="GO" id="GO:0006401">
    <property type="term" value="P:RNA catabolic process"/>
    <property type="evidence" value="ECO:0007669"/>
    <property type="project" value="TreeGrafter"/>
</dbReference>
<reference evidence="9 10" key="1">
    <citation type="journal article" date="2019" name="Nat. Ecol. Evol.">
        <title>Megaphylogeny resolves global patterns of mushroom evolution.</title>
        <authorList>
            <person name="Varga T."/>
            <person name="Krizsan K."/>
            <person name="Foldi C."/>
            <person name="Dima B."/>
            <person name="Sanchez-Garcia M."/>
            <person name="Sanchez-Ramirez S."/>
            <person name="Szollosi G.J."/>
            <person name="Szarkandi J.G."/>
            <person name="Papp V."/>
            <person name="Albert L."/>
            <person name="Andreopoulos W."/>
            <person name="Angelini C."/>
            <person name="Antonin V."/>
            <person name="Barry K.W."/>
            <person name="Bougher N.L."/>
            <person name="Buchanan P."/>
            <person name="Buyck B."/>
            <person name="Bense V."/>
            <person name="Catcheside P."/>
            <person name="Chovatia M."/>
            <person name="Cooper J."/>
            <person name="Damon W."/>
            <person name="Desjardin D."/>
            <person name="Finy P."/>
            <person name="Geml J."/>
            <person name="Haridas S."/>
            <person name="Hughes K."/>
            <person name="Justo A."/>
            <person name="Karasinski D."/>
            <person name="Kautmanova I."/>
            <person name="Kiss B."/>
            <person name="Kocsube S."/>
            <person name="Kotiranta H."/>
            <person name="LaButti K.M."/>
            <person name="Lechner B.E."/>
            <person name="Liimatainen K."/>
            <person name="Lipzen A."/>
            <person name="Lukacs Z."/>
            <person name="Mihaltcheva S."/>
            <person name="Morgado L.N."/>
            <person name="Niskanen T."/>
            <person name="Noordeloos M.E."/>
            <person name="Ohm R.A."/>
            <person name="Ortiz-Santana B."/>
            <person name="Ovrebo C."/>
            <person name="Racz N."/>
            <person name="Riley R."/>
            <person name="Savchenko A."/>
            <person name="Shiryaev A."/>
            <person name="Soop K."/>
            <person name="Spirin V."/>
            <person name="Szebenyi C."/>
            <person name="Tomsovsky M."/>
            <person name="Tulloss R.E."/>
            <person name="Uehling J."/>
            <person name="Grigoriev I.V."/>
            <person name="Vagvolgyi C."/>
            <person name="Papp T."/>
            <person name="Martin F.M."/>
            <person name="Miettinen O."/>
            <person name="Hibbett D.S."/>
            <person name="Nagy L.G."/>
        </authorList>
    </citation>
    <scope>NUCLEOTIDE SEQUENCE [LARGE SCALE GENOMIC DNA]</scope>
    <source>
        <strain evidence="9 10">CBS 121175</strain>
    </source>
</reference>
<evidence type="ECO:0000313" key="9">
    <source>
        <dbReference type="EMBL" id="TFK20976.1"/>
    </source>
</evidence>
<evidence type="ECO:0000256" key="6">
    <source>
        <dbReference type="SAM" id="MobiDB-lite"/>
    </source>
</evidence>
<comment type="subcellular location">
    <subcellularLocation>
        <location evidence="1">Nucleus</location>
    </subcellularLocation>
</comment>
<feature type="domain" description="Ribonuclease H2 subunit B wHTH" evidence="7">
    <location>
        <begin position="94"/>
        <end position="238"/>
    </location>
</feature>
<name>A0A5C3KL61_COPMA</name>
<dbReference type="InterPro" id="IPR041195">
    <property type="entry name" value="Rnh202_N"/>
</dbReference>
<keyword evidence="10" id="KW-1185">Reference proteome</keyword>
<accession>A0A5C3KL61</accession>
<dbReference type="GO" id="GO:0032299">
    <property type="term" value="C:ribonuclease H2 complex"/>
    <property type="evidence" value="ECO:0007669"/>
    <property type="project" value="InterPro"/>
</dbReference>
<dbReference type="GO" id="GO:0005654">
    <property type="term" value="C:nucleoplasm"/>
    <property type="evidence" value="ECO:0007669"/>
    <property type="project" value="TreeGrafter"/>
</dbReference>
<dbReference type="CDD" id="cd09270">
    <property type="entry name" value="RNase_H2-B"/>
    <property type="match status" value="1"/>
</dbReference>
<dbReference type="PANTHER" id="PTHR13383">
    <property type="entry name" value="RIBONUCLEASE H2 SUBUNIT B"/>
    <property type="match status" value="1"/>
</dbReference>
<evidence type="ECO:0000259" key="8">
    <source>
        <dbReference type="Pfam" id="PF17745"/>
    </source>
</evidence>
<keyword evidence="3" id="KW-0539">Nucleus</keyword>
<dbReference type="PANTHER" id="PTHR13383:SF11">
    <property type="entry name" value="RIBONUCLEASE H2 SUBUNIT B"/>
    <property type="match status" value="1"/>
</dbReference>
<organism evidence="9 10">
    <name type="scientific">Coprinopsis marcescibilis</name>
    <name type="common">Agaric fungus</name>
    <name type="synonym">Psathyrella marcescibilis</name>
    <dbReference type="NCBI Taxonomy" id="230819"/>
    <lineage>
        <taxon>Eukaryota</taxon>
        <taxon>Fungi</taxon>
        <taxon>Dikarya</taxon>
        <taxon>Basidiomycota</taxon>
        <taxon>Agaricomycotina</taxon>
        <taxon>Agaricomycetes</taxon>
        <taxon>Agaricomycetidae</taxon>
        <taxon>Agaricales</taxon>
        <taxon>Agaricineae</taxon>
        <taxon>Psathyrellaceae</taxon>
        <taxon>Coprinopsis</taxon>
    </lineage>
</organism>
<protein>
    <recommendedName>
        <fullName evidence="2">Ribonuclease H2 subunit B</fullName>
    </recommendedName>
    <alternativeName>
        <fullName evidence="5">Ribonuclease HI subunit B</fullName>
    </alternativeName>
</protein>
<feature type="compositionally biased region" description="Polar residues" evidence="6">
    <location>
        <begin position="294"/>
        <end position="309"/>
    </location>
</feature>
<feature type="domain" description="Rnh202 triple barrel" evidence="8">
    <location>
        <begin position="33"/>
        <end position="90"/>
    </location>
</feature>
<dbReference type="InterPro" id="IPR019024">
    <property type="entry name" value="RNase_H2_suB_wHTH"/>
</dbReference>
<proteinExistence type="predicted"/>
<dbReference type="Gene3D" id="2.20.25.530">
    <property type="match status" value="1"/>
</dbReference>